<evidence type="ECO:0000256" key="4">
    <source>
        <dbReference type="ARBA" id="ARBA00022741"/>
    </source>
</evidence>
<keyword evidence="9" id="KW-1185">Reference proteome</keyword>
<evidence type="ECO:0000256" key="1">
    <source>
        <dbReference type="ARBA" id="ARBA00012391"/>
    </source>
</evidence>
<dbReference type="Proteomes" id="UP000033684">
    <property type="component" value="Unassembled WGS sequence"/>
</dbReference>
<dbReference type="PANTHER" id="PTHR23115">
    <property type="entry name" value="TRANSLATION FACTOR"/>
    <property type="match status" value="1"/>
</dbReference>
<dbReference type="EMBL" id="LAJX01000238">
    <property type="protein sequence ID" value="KJV05383.1"/>
    <property type="molecule type" value="Genomic_DNA"/>
</dbReference>
<keyword evidence="2 8" id="KW-0808">Transferase</keyword>
<keyword evidence="3 8" id="KW-0548">Nucleotidyltransferase</keyword>
<dbReference type="CDD" id="cd04095">
    <property type="entry name" value="CysN_NoDQ_III"/>
    <property type="match status" value="1"/>
</dbReference>
<dbReference type="PRINTS" id="PR00315">
    <property type="entry name" value="ELONGATNFCT"/>
</dbReference>
<evidence type="ECO:0000259" key="7">
    <source>
        <dbReference type="PROSITE" id="PS51722"/>
    </source>
</evidence>
<dbReference type="GO" id="GO:0003924">
    <property type="term" value="F:GTPase activity"/>
    <property type="evidence" value="ECO:0007669"/>
    <property type="project" value="InterPro"/>
</dbReference>
<evidence type="ECO:0000313" key="8">
    <source>
        <dbReference type="EMBL" id="KJV05383.1"/>
    </source>
</evidence>
<dbReference type="Gene3D" id="2.40.30.10">
    <property type="entry name" value="Translation factors"/>
    <property type="match status" value="2"/>
</dbReference>
<dbReference type="Pfam" id="PF00009">
    <property type="entry name" value="GTP_EFTU"/>
    <property type="match status" value="1"/>
</dbReference>
<dbReference type="GO" id="GO:0005525">
    <property type="term" value="F:GTP binding"/>
    <property type="evidence" value="ECO:0007669"/>
    <property type="project" value="UniProtKB-KW"/>
</dbReference>
<dbReference type="InterPro" id="IPR011779">
    <property type="entry name" value="SO4_adenylTrfase_lsu"/>
</dbReference>
<dbReference type="PROSITE" id="PS51722">
    <property type="entry name" value="G_TR_2"/>
    <property type="match status" value="1"/>
</dbReference>
<dbReference type="RefSeq" id="WP_045780369.1">
    <property type="nucleotide sequence ID" value="NZ_LAJX01000238.1"/>
</dbReference>
<reference evidence="8 9" key="2">
    <citation type="journal article" date="2016" name="Microb. Ecol.">
        <title>Genome Characteristics of a Novel Type I Methanotroph (Sn10-6) Isolated from a Flooded Indian Rice Field.</title>
        <authorList>
            <person name="Rahalkar M.C."/>
            <person name="Pandit P.S."/>
            <person name="Dhakephalkar P.K."/>
            <person name="Pore S."/>
            <person name="Arora P."/>
            <person name="Kapse N."/>
        </authorList>
    </citation>
    <scope>NUCLEOTIDE SEQUENCE [LARGE SCALE GENOMIC DNA]</scope>
    <source>
        <strain evidence="8 9">Sn10-6</strain>
    </source>
</reference>
<dbReference type="SUPFAM" id="SSF50465">
    <property type="entry name" value="EF-Tu/eEF-1alpha/eIF2-gamma C-terminal domain"/>
    <property type="match status" value="1"/>
</dbReference>
<dbReference type="InterPro" id="IPR000795">
    <property type="entry name" value="T_Tr_GTP-bd_dom"/>
</dbReference>
<dbReference type="AlphaFoldDB" id="A0A0F3IFQ9"/>
<dbReference type="GO" id="GO:0006790">
    <property type="term" value="P:sulfur compound metabolic process"/>
    <property type="evidence" value="ECO:0007669"/>
    <property type="project" value="InterPro"/>
</dbReference>
<protein>
    <recommendedName>
        <fullName evidence="1">sulfate adenylyltransferase</fullName>
        <ecNumber evidence="1">2.7.7.4</ecNumber>
    </recommendedName>
</protein>
<gene>
    <name evidence="8" type="ORF">VZ94_18580</name>
</gene>
<dbReference type="Pfam" id="PF22594">
    <property type="entry name" value="GTP-eEF1A_C"/>
    <property type="match status" value="1"/>
</dbReference>
<accession>A0A0F3IFQ9</accession>
<dbReference type="PROSITE" id="PS00301">
    <property type="entry name" value="G_TR_1"/>
    <property type="match status" value="1"/>
</dbReference>
<dbReference type="OrthoDB" id="9804504at2"/>
<dbReference type="SUPFAM" id="SSF52540">
    <property type="entry name" value="P-loop containing nucleoside triphosphate hydrolases"/>
    <property type="match status" value="1"/>
</dbReference>
<dbReference type="InterPro" id="IPR041757">
    <property type="entry name" value="CysN_GTP-bd"/>
</dbReference>
<evidence type="ECO:0000256" key="2">
    <source>
        <dbReference type="ARBA" id="ARBA00022679"/>
    </source>
</evidence>
<evidence type="ECO:0000256" key="3">
    <source>
        <dbReference type="ARBA" id="ARBA00022695"/>
    </source>
</evidence>
<dbReference type="InterPro" id="IPR054696">
    <property type="entry name" value="GTP-eEF1A_C"/>
</dbReference>
<sequence length="442" mass="48536">MNAPTYQAPQTIKHDPALVTQPSGLLRFITAGSVDDGKSTLIGRLLYDTGNVAADQLASIQATSKKRGLAAIDWSLLTDGLIAEREQGITIDVAYRYFATARRKFIIGDAPGHEQYTRNMVTAASTADLAILLVDARKGVVTQTRRHAYLAHLLGIPELVLAVNKMDMVDWQVSVYQSIVDEFKIFVSQLGRHHVQAIPLSALDGTNLVTRTDAIAWYEGPSLLEHLESSPARRDINHAPTRLPVQRVVRVMLGNAANGATDSEFRGYQGMLASGQLQLGDEIAVMPMGQRARITGLSVADRAMQEVTADRSVVVSLDRDIDISRGDMLCDANRPPRAAKTLIADICWLAEQTLEIQRKYLVKHTTRTVNALFDELIYRIDINTLAPEVIPAKIAMNDIIRVKLKLQQPLFIDTYTSNRTTGSFIIIDTVTLNTVAAGVIVA</sequence>
<dbReference type="PATRIC" id="fig|1632867.3.peg.2843"/>
<name>A0A0F3IFQ9_9GAMM</name>
<feature type="domain" description="Tr-type G" evidence="7">
    <location>
        <begin position="23"/>
        <end position="241"/>
    </location>
</feature>
<reference evidence="9" key="1">
    <citation type="submission" date="2015-03" db="EMBL/GenBank/DDBJ databases">
        <title>Draft genome sequence of a novel methanotroph (Sn10-6) isolated from flooded ricefield rhizosphere in India.</title>
        <authorList>
            <person name="Pandit P.S."/>
            <person name="Pore S.D."/>
            <person name="Arora P."/>
            <person name="Kapse N.G."/>
            <person name="Dhakephalkar P.K."/>
            <person name="Rahalkar M.C."/>
        </authorList>
    </citation>
    <scope>NUCLEOTIDE SEQUENCE [LARGE SCALE GENOMIC DNA]</scope>
    <source>
        <strain evidence="9">Sn10-6</strain>
    </source>
</reference>
<evidence type="ECO:0000256" key="6">
    <source>
        <dbReference type="ARBA" id="ARBA00023134"/>
    </source>
</evidence>
<evidence type="ECO:0000313" key="9">
    <source>
        <dbReference type="Proteomes" id="UP000033684"/>
    </source>
</evidence>
<comment type="caution">
    <text evidence="8">The sequence shown here is derived from an EMBL/GenBank/DDBJ whole genome shotgun (WGS) entry which is preliminary data.</text>
</comment>
<dbReference type="CDD" id="cd04166">
    <property type="entry name" value="CysN_ATPS"/>
    <property type="match status" value="1"/>
</dbReference>
<evidence type="ECO:0000256" key="5">
    <source>
        <dbReference type="ARBA" id="ARBA00022840"/>
    </source>
</evidence>
<dbReference type="InterPro" id="IPR027417">
    <property type="entry name" value="P-loop_NTPase"/>
</dbReference>
<dbReference type="GO" id="GO:0005524">
    <property type="term" value="F:ATP binding"/>
    <property type="evidence" value="ECO:0007669"/>
    <property type="project" value="UniProtKB-KW"/>
</dbReference>
<dbReference type="Gene3D" id="3.40.50.300">
    <property type="entry name" value="P-loop containing nucleotide triphosphate hydrolases"/>
    <property type="match status" value="1"/>
</dbReference>
<keyword evidence="6" id="KW-0342">GTP-binding</keyword>
<keyword evidence="4" id="KW-0547">Nucleotide-binding</keyword>
<dbReference type="EC" id="2.7.7.4" evidence="1"/>
<dbReference type="InterPro" id="IPR044139">
    <property type="entry name" value="CysN_NoDQ_III"/>
</dbReference>
<dbReference type="InterPro" id="IPR009000">
    <property type="entry name" value="Transl_B-barrel_sf"/>
</dbReference>
<dbReference type="GO" id="GO:0004781">
    <property type="term" value="F:sulfate adenylyltransferase (ATP) activity"/>
    <property type="evidence" value="ECO:0007669"/>
    <property type="project" value="UniProtKB-EC"/>
</dbReference>
<proteinExistence type="predicted"/>
<dbReference type="InterPro" id="IPR031157">
    <property type="entry name" value="G_TR_CS"/>
</dbReference>
<dbReference type="InterPro" id="IPR050100">
    <property type="entry name" value="TRAFAC_GTPase_members"/>
</dbReference>
<organism evidence="8 9">
    <name type="scientific">Methylocucumis oryzae</name>
    <dbReference type="NCBI Taxonomy" id="1632867"/>
    <lineage>
        <taxon>Bacteria</taxon>
        <taxon>Pseudomonadati</taxon>
        <taxon>Pseudomonadota</taxon>
        <taxon>Gammaproteobacteria</taxon>
        <taxon>Methylococcales</taxon>
        <taxon>Methylococcaceae</taxon>
        <taxon>Methylocucumis</taxon>
    </lineage>
</organism>
<dbReference type="FunFam" id="3.40.50.300:FF:000119">
    <property type="entry name" value="Sulfate adenylyltransferase subunit 1"/>
    <property type="match status" value="1"/>
</dbReference>
<keyword evidence="5" id="KW-0067">ATP-binding</keyword>
<dbReference type="NCBIfam" id="TIGR02034">
    <property type="entry name" value="CysN"/>
    <property type="match status" value="1"/>
</dbReference>
<dbReference type="InterPro" id="IPR009001">
    <property type="entry name" value="Transl_elong_EF1A/Init_IF2_C"/>
</dbReference>
<dbReference type="SUPFAM" id="SSF50447">
    <property type="entry name" value="Translation proteins"/>
    <property type="match status" value="1"/>
</dbReference>